<keyword evidence="2" id="KW-1185">Reference proteome</keyword>
<protein>
    <submittedName>
        <fullName evidence="1">Uncharacterized protein</fullName>
    </submittedName>
</protein>
<dbReference type="EMBL" id="ML122311">
    <property type="protein sequence ID" value="RPD54058.1"/>
    <property type="molecule type" value="Genomic_DNA"/>
</dbReference>
<sequence length="66" mass="7202">MGHVLYTVPASGTAAIISVTQGFPYCTWTAIVNAVGFFDHNQRRRSLMAHRMSVADERSPAHSPVS</sequence>
<gene>
    <name evidence="1" type="ORF">L227DRAFT_580839</name>
</gene>
<dbReference type="AlphaFoldDB" id="A0A5C2RQX0"/>
<proteinExistence type="predicted"/>
<evidence type="ECO:0000313" key="2">
    <source>
        <dbReference type="Proteomes" id="UP000313359"/>
    </source>
</evidence>
<name>A0A5C2RQX0_9APHY</name>
<evidence type="ECO:0000313" key="1">
    <source>
        <dbReference type="EMBL" id="RPD54058.1"/>
    </source>
</evidence>
<accession>A0A5C2RQX0</accession>
<organism evidence="1 2">
    <name type="scientific">Lentinus tigrinus ALCF2SS1-6</name>
    <dbReference type="NCBI Taxonomy" id="1328759"/>
    <lineage>
        <taxon>Eukaryota</taxon>
        <taxon>Fungi</taxon>
        <taxon>Dikarya</taxon>
        <taxon>Basidiomycota</taxon>
        <taxon>Agaricomycotina</taxon>
        <taxon>Agaricomycetes</taxon>
        <taxon>Polyporales</taxon>
        <taxon>Polyporaceae</taxon>
        <taxon>Lentinus</taxon>
    </lineage>
</organism>
<dbReference type="Proteomes" id="UP000313359">
    <property type="component" value="Unassembled WGS sequence"/>
</dbReference>
<reference evidence="1" key="1">
    <citation type="journal article" date="2018" name="Genome Biol. Evol.">
        <title>Genomics and development of Lentinus tigrinus, a white-rot wood-decaying mushroom with dimorphic fruiting bodies.</title>
        <authorList>
            <person name="Wu B."/>
            <person name="Xu Z."/>
            <person name="Knudson A."/>
            <person name="Carlson A."/>
            <person name="Chen N."/>
            <person name="Kovaka S."/>
            <person name="LaButti K."/>
            <person name="Lipzen A."/>
            <person name="Pennachio C."/>
            <person name="Riley R."/>
            <person name="Schakwitz W."/>
            <person name="Umezawa K."/>
            <person name="Ohm R.A."/>
            <person name="Grigoriev I.V."/>
            <person name="Nagy L.G."/>
            <person name="Gibbons J."/>
            <person name="Hibbett D."/>
        </authorList>
    </citation>
    <scope>NUCLEOTIDE SEQUENCE [LARGE SCALE GENOMIC DNA]</scope>
    <source>
        <strain evidence="1">ALCF2SS1-6</strain>
    </source>
</reference>